<evidence type="ECO:0000313" key="4">
    <source>
        <dbReference type="Proteomes" id="UP000507470"/>
    </source>
</evidence>
<dbReference type="OrthoDB" id="10069720at2759"/>
<dbReference type="GO" id="GO:2000146">
    <property type="term" value="P:negative regulation of cell motility"/>
    <property type="evidence" value="ECO:0007669"/>
    <property type="project" value="InterPro"/>
</dbReference>
<accession>A0A6J8AW81</accession>
<name>A0A6J8AW81_MYTCO</name>
<dbReference type="GO" id="GO:1900025">
    <property type="term" value="P:negative regulation of substrate adhesion-dependent cell spreading"/>
    <property type="evidence" value="ECO:0007669"/>
    <property type="project" value="InterPro"/>
</dbReference>
<dbReference type="GO" id="GO:0048203">
    <property type="term" value="P:vesicle targeting, trans-Golgi to endosome"/>
    <property type="evidence" value="ECO:0007669"/>
    <property type="project" value="InterPro"/>
</dbReference>
<organism evidence="3 4">
    <name type="scientific">Mytilus coruscus</name>
    <name type="common">Sea mussel</name>
    <dbReference type="NCBI Taxonomy" id="42192"/>
    <lineage>
        <taxon>Eukaryota</taxon>
        <taxon>Metazoa</taxon>
        <taxon>Spiralia</taxon>
        <taxon>Lophotrochozoa</taxon>
        <taxon>Mollusca</taxon>
        <taxon>Bivalvia</taxon>
        <taxon>Autobranchia</taxon>
        <taxon>Pteriomorphia</taxon>
        <taxon>Mytilida</taxon>
        <taxon>Mytiloidea</taxon>
        <taxon>Mytilidae</taxon>
        <taxon>Mytilinae</taxon>
        <taxon>Mytilus</taxon>
    </lineage>
</organism>
<gene>
    <name evidence="3" type="ORF">MCOR_11074</name>
</gene>
<keyword evidence="4" id="KW-1185">Reference proteome</keyword>
<dbReference type="AlphaFoldDB" id="A0A6J8AW81"/>
<evidence type="ECO:0000256" key="2">
    <source>
        <dbReference type="SAM" id="MobiDB-lite"/>
    </source>
</evidence>
<reference evidence="3 4" key="1">
    <citation type="submission" date="2020-06" db="EMBL/GenBank/DDBJ databases">
        <authorList>
            <person name="Li R."/>
            <person name="Bekaert M."/>
        </authorList>
    </citation>
    <scope>NUCLEOTIDE SEQUENCE [LARGE SCALE GENOMIC DNA]</scope>
    <source>
        <strain evidence="4">wild</strain>
    </source>
</reference>
<dbReference type="Proteomes" id="UP000507470">
    <property type="component" value="Unassembled WGS sequence"/>
</dbReference>
<feature type="region of interest" description="Disordered" evidence="2">
    <location>
        <begin position="296"/>
        <end position="362"/>
    </location>
</feature>
<dbReference type="EMBL" id="CACVKT020001887">
    <property type="protein sequence ID" value="CAC5373240.1"/>
    <property type="molecule type" value="Genomic_DNA"/>
</dbReference>
<keyword evidence="1" id="KW-0175">Coiled coil</keyword>
<evidence type="ECO:0000313" key="3">
    <source>
        <dbReference type="EMBL" id="CAC5373240.1"/>
    </source>
</evidence>
<dbReference type="Pfam" id="PF15745">
    <property type="entry name" value="AP1AR"/>
    <property type="match status" value="1"/>
</dbReference>
<dbReference type="InterPro" id="IPR031483">
    <property type="entry name" value="AP1AR"/>
</dbReference>
<protein>
    <submittedName>
        <fullName evidence="3">Uncharacterized protein</fullName>
    </submittedName>
</protein>
<dbReference type="PANTHER" id="PTHR34529">
    <property type="entry name" value="AP-1 COMPLEX-ASSOCIATED REGULATORY PROTEIN"/>
    <property type="match status" value="1"/>
</dbReference>
<dbReference type="GO" id="GO:0005829">
    <property type="term" value="C:cytosol"/>
    <property type="evidence" value="ECO:0007669"/>
    <property type="project" value="GOC"/>
</dbReference>
<evidence type="ECO:0000256" key="1">
    <source>
        <dbReference type="SAM" id="Coils"/>
    </source>
</evidence>
<feature type="coiled-coil region" evidence="1">
    <location>
        <begin position="209"/>
        <end position="236"/>
    </location>
</feature>
<feature type="compositionally biased region" description="Low complexity" evidence="2">
    <location>
        <begin position="300"/>
        <end position="314"/>
    </location>
</feature>
<proteinExistence type="predicted"/>
<sequence length="392" mass="45120">MCDNITSVTVINTGKSRDTFLQCCLRELCYIAAIYEFEIRAVHLAGTENRLPDYLSRWHTSDKFAALFYNDVSGSLQEFSAEEHLFKFSHNWKSNLVPDSSSQFDKNKQLTRGSKCLLPIDDERSCCDIVYSSSNMGNCLGRCFGISDKRRKFLRTRYNVERDISIEFENLMDDDNNEDEMTRLVTEKEKQLLLNKSYTDIVKHQKILDAEIDSKLRQEEEEIRAEEEKFYEAKREAARIAKFQKAKETTAKNKNTSRSGKSWLGDDETEWEIAGGEDDFDMFLESVRARSLRKTHLNHGSTDGHSSTSSLSGTQTKDKSSSIDLEWEHEEGIVPQKRQRSSTEENLYATIGTRNKESPAQSVELEWDNDFVSADCDTEKLLTSDKRSRNDS</sequence>
<dbReference type="GO" id="GO:0034315">
    <property type="term" value="P:regulation of Arp2/3 complex-mediated actin nucleation"/>
    <property type="evidence" value="ECO:0007669"/>
    <property type="project" value="InterPro"/>
</dbReference>
<dbReference type="PANTHER" id="PTHR34529:SF1">
    <property type="entry name" value="AP-1 COMPLEX-ASSOCIATED REGULATORY PROTEIN"/>
    <property type="match status" value="1"/>
</dbReference>
<dbReference type="GO" id="GO:0035650">
    <property type="term" value="F:AP-1 adaptor complex binding"/>
    <property type="evidence" value="ECO:0007669"/>
    <property type="project" value="InterPro"/>
</dbReference>